<keyword evidence="9" id="KW-1185">Reference proteome</keyword>
<evidence type="ECO:0000256" key="6">
    <source>
        <dbReference type="ARBA" id="ARBA00023136"/>
    </source>
</evidence>
<comment type="similarity">
    <text evidence="2">Belongs to the UPF0718 family.</text>
</comment>
<keyword evidence="3" id="KW-1003">Cell membrane</keyword>
<dbReference type="RefSeq" id="WP_141190960.1">
    <property type="nucleotide sequence ID" value="NZ_JBHUMR010000015.1"/>
</dbReference>
<feature type="transmembrane region" description="Helical" evidence="7">
    <location>
        <begin position="198"/>
        <end position="216"/>
    </location>
</feature>
<keyword evidence="6 7" id="KW-0472">Membrane</keyword>
<evidence type="ECO:0000313" key="8">
    <source>
        <dbReference type="EMBL" id="MFD2618450.1"/>
    </source>
</evidence>
<comment type="caution">
    <text evidence="8">The sequence shown here is derived from an EMBL/GenBank/DDBJ whole genome shotgun (WGS) entry which is preliminary data.</text>
</comment>
<sequence length="311" mass="34753">MISQSFLQLNTIFISILIEAIPFVVIGVFISAFIQMFISENMLSRIIPKNRYASVVMGTCMGALFPACECGIVPITERLVKKRVPLHSAIAFMLAGPIINPVVIFATYVAFGNSWQMVIYRCGLAIVVSIFVGIMVSFIFKEDQLKKFIDQKLKKYRDHHDYYGHHHDHDHHHEHSKPTILAKIKGTFDHAIDEFFSVGKYLVFGAFIASTLQTYVKTSTLLTFGDTKVMAILVMIVLAFIMSLCSEADAFVASSFRGTFGPSALTAFLVFGAMVDIKNLIMMLSTFKKRFVVTLIFLITLSVFVGALFIG</sequence>
<gene>
    <name evidence="8" type="ORF">ACFSTF_14165</name>
</gene>
<dbReference type="Proteomes" id="UP001597458">
    <property type="component" value="Unassembled WGS sequence"/>
</dbReference>
<evidence type="ECO:0000256" key="3">
    <source>
        <dbReference type="ARBA" id="ARBA00022475"/>
    </source>
</evidence>
<evidence type="ECO:0000256" key="7">
    <source>
        <dbReference type="SAM" id="Phobius"/>
    </source>
</evidence>
<feature type="transmembrane region" description="Helical" evidence="7">
    <location>
        <begin position="228"/>
        <end position="244"/>
    </location>
</feature>
<evidence type="ECO:0000256" key="2">
    <source>
        <dbReference type="ARBA" id="ARBA00006386"/>
    </source>
</evidence>
<dbReference type="EMBL" id="JBHUMR010000015">
    <property type="protein sequence ID" value="MFD2618450.1"/>
    <property type="molecule type" value="Genomic_DNA"/>
</dbReference>
<feature type="transmembrane region" description="Helical" evidence="7">
    <location>
        <begin position="264"/>
        <end position="284"/>
    </location>
</feature>
<dbReference type="PANTHER" id="PTHR34184:SF4">
    <property type="entry name" value="UPF0718 PROTEIN YCGR"/>
    <property type="match status" value="1"/>
</dbReference>
<evidence type="ECO:0000256" key="4">
    <source>
        <dbReference type="ARBA" id="ARBA00022692"/>
    </source>
</evidence>
<dbReference type="InterPro" id="IPR005524">
    <property type="entry name" value="DUF318"/>
</dbReference>
<keyword evidence="5 7" id="KW-1133">Transmembrane helix</keyword>
<dbReference type="InterPro" id="IPR052923">
    <property type="entry name" value="UPF0718"/>
</dbReference>
<reference evidence="9" key="1">
    <citation type="journal article" date="2019" name="Int. J. Syst. Evol. Microbiol.">
        <title>The Global Catalogue of Microorganisms (GCM) 10K type strain sequencing project: providing services to taxonomists for standard genome sequencing and annotation.</title>
        <authorList>
            <consortium name="The Broad Institute Genomics Platform"/>
            <consortium name="The Broad Institute Genome Sequencing Center for Infectious Disease"/>
            <person name="Wu L."/>
            <person name="Ma J."/>
        </authorList>
    </citation>
    <scope>NUCLEOTIDE SEQUENCE [LARGE SCALE GENOMIC DNA]</scope>
    <source>
        <strain evidence="9">TISTR 2241</strain>
    </source>
</reference>
<dbReference type="PANTHER" id="PTHR34184">
    <property type="entry name" value="UPF0718 PROTEIN YCGR"/>
    <property type="match status" value="1"/>
</dbReference>
<feature type="transmembrane region" description="Helical" evidence="7">
    <location>
        <begin position="291"/>
        <end position="310"/>
    </location>
</feature>
<feature type="transmembrane region" description="Helical" evidence="7">
    <location>
        <begin position="12"/>
        <end position="34"/>
    </location>
</feature>
<feature type="transmembrane region" description="Helical" evidence="7">
    <location>
        <begin position="88"/>
        <end position="111"/>
    </location>
</feature>
<accession>A0ABW5PU36</accession>
<organism evidence="8 9">
    <name type="scientific">Terrilactibacillus laevilacticus</name>
    <dbReference type="NCBI Taxonomy" id="1380157"/>
    <lineage>
        <taxon>Bacteria</taxon>
        <taxon>Bacillati</taxon>
        <taxon>Bacillota</taxon>
        <taxon>Bacilli</taxon>
        <taxon>Bacillales</taxon>
        <taxon>Bacillaceae</taxon>
        <taxon>Terrilactibacillus</taxon>
    </lineage>
</organism>
<dbReference type="Pfam" id="PF03773">
    <property type="entry name" value="ArsP_1"/>
    <property type="match status" value="1"/>
</dbReference>
<keyword evidence="4 7" id="KW-0812">Transmembrane</keyword>
<name>A0ABW5PU36_9BACI</name>
<comment type="subcellular location">
    <subcellularLocation>
        <location evidence="1">Cell membrane</location>
        <topology evidence="1">Multi-pass membrane protein</topology>
    </subcellularLocation>
</comment>
<protein>
    <submittedName>
        <fullName evidence="8">Permease</fullName>
    </submittedName>
</protein>
<evidence type="ECO:0000256" key="5">
    <source>
        <dbReference type="ARBA" id="ARBA00022989"/>
    </source>
</evidence>
<proteinExistence type="inferred from homology"/>
<evidence type="ECO:0000313" key="9">
    <source>
        <dbReference type="Proteomes" id="UP001597458"/>
    </source>
</evidence>
<evidence type="ECO:0000256" key="1">
    <source>
        <dbReference type="ARBA" id="ARBA00004651"/>
    </source>
</evidence>
<feature type="transmembrane region" description="Helical" evidence="7">
    <location>
        <begin position="118"/>
        <end position="140"/>
    </location>
</feature>